<name>A0A0E9UFB5_ANGAN</name>
<protein>
    <submittedName>
        <fullName evidence="1">Uncharacterized protein</fullName>
    </submittedName>
</protein>
<evidence type="ECO:0000313" key="1">
    <source>
        <dbReference type="EMBL" id="JAH63915.1"/>
    </source>
</evidence>
<dbReference type="EMBL" id="GBXM01044662">
    <property type="protein sequence ID" value="JAH63915.1"/>
    <property type="molecule type" value="Transcribed_RNA"/>
</dbReference>
<organism evidence="1">
    <name type="scientific">Anguilla anguilla</name>
    <name type="common">European freshwater eel</name>
    <name type="synonym">Muraena anguilla</name>
    <dbReference type="NCBI Taxonomy" id="7936"/>
    <lineage>
        <taxon>Eukaryota</taxon>
        <taxon>Metazoa</taxon>
        <taxon>Chordata</taxon>
        <taxon>Craniata</taxon>
        <taxon>Vertebrata</taxon>
        <taxon>Euteleostomi</taxon>
        <taxon>Actinopterygii</taxon>
        <taxon>Neopterygii</taxon>
        <taxon>Teleostei</taxon>
        <taxon>Anguilliformes</taxon>
        <taxon>Anguillidae</taxon>
        <taxon>Anguilla</taxon>
    </lineage>
</organism>
<proteinExistence type="predicted"/>
<sequence length="38" mass="4371">MCFLKGNSEVLSRMQARNGKLRLLQSESLHPLVDRCCH</sequence>
<dbReference type="AlphaFoldDB" id="A0A0E9UFB5"/>
<accession>A0A0E9UFB5</accession>
<reference evidence="1" key="1">
    <citation type="submission" date="2014-11" db="EMBL/GenBank/DDBJ databases">
        <authorList>
            <person name="Amaro Gonzalez C."/>
        </authorList>
    </citation>
    <scope>NUCLEOTIDE SEQUENCE</scope>
</reference>
<reference evidence="1" key="2">
    <citation type="journal article" date="2015" name="Fish Shellfish Immunol.">
        <title>Early steps in the European eel (Anguilla anguilla)-Vibrio vulnificus interaction in the gills: Role of the RtxA13 toxin.</title>
        <authorList>
            <person name="Callol A."/>
            <person name="Pajuelo D."/>
            <person name="Ebbesson L."/>
            <person name="Teles M."/>
            <person name="MacKenzie S."/>
            <person name="Amaro C."/>
        </authorList>
    </citation>
    <scope>NUCLEOTIDE SEQUENCE</scope>
</reference>